<accession>A0A366I6D2</accession>
<dbReference type="EMBL" id="QNRX01000011">
    <property type="protein sequence ID" value="RBP62663.1"/>
    <property type="molecule type" value="Genomic_DNA"/>
</dbReference>
<organism evidence="1 2">
    <name type="scientific">Alkalibaculum bacchi</name>
    <dbReference type="NCBI Taxonomy" id="645887"/>
    <lineage>
        <taxon>Bacteria</taxon>
        <taxon>Bacillati</taxon>
        <taxon>Bacillota</taxon>
        <taxon>Clostridia</taxon>
        <taxon>Eubacteriales</taxon>
        <taxon>Eubacteriaceae</taxon>
        <taxon>Alkalibaculum</taxon>
    </lineage>
</organism>
<dbReference type="OrthoDB" id="9794050at2"/>
<sequence length="76" mass="9122">MNELADSIKEKLYTVLTEMQEYSWLPVNNPGIDFTRKRKLDFKEMLNILLSMGRSSLKRKHMIVYFKYNFLDTITI</sequence>
<reference evidence="1 2" key="1">
    <citation type="submission" date="2018-06" db="EMBL/GenBank/DDBJ databases">
        <title>Genomic Encyclopedia of Type Strains, Phase IV (KMG-IV): sequencing the most valuable type-strain genomes for metagenomic binning, comparative biology and taxonomic classification.</title>
        <authorList>
            <person name="Goeker M."/>
        </authorList>
    </citation>
    <scope>NUCLEOTIDE SEQUENCE [LARGE SCALE GENOMIC DNA]</scope>
    <source>
        <strain evidence="1 2">DSM 22112</strain>
    </source>
</reference>
<proteinExistence type="predicted"/>
<evidence type="ECO:0000313" key="1">
    <source>
        <dbReference type="EMBL" id="RBP62663.1"/>
    </source>
</evidence>
<protein>
    <submittedName>
        <fullName evidence="1">Uncharacterized protein</fullName>
    </submittedName>
</protein>
<dbReference type="Proteomes" id="UP000253490">
    <property type="component" value="Unassembled WGS sequence"/>
</dbReference>
<name>A0A366I6D2_9FIRM</name>
<evidence type="ECO:0000313" key="2">
    <source>
        <dbReference type="Proteomes" id="UP000253490"/>
    </source>
</evidence>
<gene>
    <name evidence="1" type="ORF">DES36_11196</name>
</gene>
<comment type="caution">
    <text evidence="1">The sequence shown here is derived from an EMBL/GenBank/DDBJ whole genome shotgun (WGS) entry which is preliminary data.</text>
</comment>
<dbReference type="AlphaFoldDB" id="A0A366I6D2"/>
<keyword evidence="2" id="KW-1185">Reference proteome</keyword>
<dbReference type="RefSeq" id="WP_113920981.1">
    <property type="nucleotide sequence ID" value="NZ_QNRX01000011.1"/>
</dbReference>